<feature type="compositionally biased region" description="Acidic residues" evidence="2">
    <location>
        <begin position="262"/>
        <end position="294"/>
    </location>
</feature>
<feature type="compositionally biased region" description="Polar residues" evidence="2">
    <location>
        <begin position="298"/>
        <end position="310"/>
    </location>
</feature>
<sequence>MAACGSLQHIFETPLPAENPTLLDPLSSWNIQPVTPINNSSFTEIFGELHFNDNSPLSSSSPHVSTSFSSSSLVDLDSQPKIIKECNGNKNGETDQKINPISKEESFLSTEKNYNRSHKSSDSFSSMNSESLQLCTEGLGFESSGDVEDLRSSNVREEWQNIQEEQVSFTTKPCYMATSDNHFCGHKKSRSAGVGGFPPPISCISKSGKPWVCFKSYRHNGRFVLKEIRIPTQEFLHAYREGGRLKLNFIHHEDEQILSEVDREDDDDDEEEDCDDNTDDQEENEDEHADDDAVNEGNEANTGTCSTNEV</sequence>
<evidence type="ECO:0000259" key="3">
    <source>
        <dbReference type="Pfam" id="PF11250"/>
    </source>
</evidence>
<dbReference type="EMBL" id="PDCK01000043">
    <property type="protein sequence ID" value="PRQ32372.1"/>
    <property type="molecule type" value="Genomic_DNA"/>
</dbReference>
<dbReference type="EMBL" id="PDCK01000043">
    <property type="protein sequence ID" value="PRQ32434.1"/>
    <property type="molecule type" value="Genomic_DNA"/>
</dbReference>
<proteinExistence type="inferred from homology"/>
<dbReference type="AlphaFoldDB" id="A0A2P6QE28"/>
<evidence type="ECO:0000313" key="4">
    <source>
        <dbReference type="EMBL" id="PRQ32372.1"/>
    </source>
</evidence>
<reference evidence="5 6" key="1">
    <citation type="journal article" date="2018" name="Nat. Genet.">
        <title>The Rosa genome provides new insights in the design of modern roses.</title>
        <authorList>
            <person name="Bendahmane M."/>
        </authorList>
    </citation>
    <scope>NUCLEOTIDE SEQUENCE [LARGE SCALE GENOMIC DNA]</scope>
    <source>
        <strain evidence="6">cv. Old Blush</strain>
    </source>
</reference>
<gene>
    <name evidence="4" type="ORF">RchiOBHm_Chr5g0045661</name>
    <name evidence="5" type="ORF">RchiOBHm_Chr5g0046341</name>
</gene>
<dbReference type="Gramene" id="PRQ32372">
    <property type="protein sequence ID" value="PRQ32372"/>
    <property type="gene ID" value="RchiOBHm_Chr5g0045661"/>
</dbReference>
<dbReference type="Gramene" id="PRQ32434">
    <property type="protein sequence ID" value="PRQ32434"/>
    <property type="gene ID" value="RchiOBHm_Chr5g0046341"/>
</dbReference>
<dbReference type="InterPro" id="IPR046431">
    <property type="entry name" value="FAF_dom"/>
</dbReference>
<keyword evidence="6" id="KW-1185">Reference proteome</keyword>
<dbReference type="PANTHER" id="PTHR33155:SF9">
    <property type="entry name" value="FANTASTIC FOUR-LIKE PROTEIN (DUF3049)"/>
    <property type="match status" value="1"/>
</dbReference>
<dbReference type="STRING" id="74649.A0A2P6QE28"/>
<protein>
    <submittedName>
        <fullName evidence="5">Putative The fantastic four family protein</fullName>
    </submittedName>
</protein>
<evidence type="ECO:0000313" key="6">
    <source>
        <dbReference type="Proteomes" id="UP000238479"/>
    </source>
</evidence>
<dbReference type="PANTHER" id="PTHR33155">
    <property type="entry name" value="FANTASTIC FOUR-LIKE PROTEIN (DUF3049)"/>
    <property type="match status" value="1"/>
</dbReference>
<name>A0A2P6QE28_ROSCH</name>
<evidence type="ECO:0000256" key="2">
    <source>
        <dbReference type="SAM" id="MobiDB-lite"/>
    </source>
</evidence>
<comment type="similarity">
    <text evidence="1">Belongs to the fantastic four family.</text>
</comment>
<evidence type="ECO:0000313" key="5">
    <source>
        <dbReference type="EMBL" id="PRQ32434.1"/>
    </source>
</evidence>
<dbReference type="Proteomes" id="UP000238479">
    <property type="component" value="Chromosome 5"/>
</dbReference>
<feature type="domain" description="FAF" evidence="3">
    <location>
        <begin position="197"/>
        <end position="249"/>
    </location>
</feature>
<feature type="region of interest" description="Disordered" evidence="2">
    <location>
        <begin position="259"/>
        <end position="310"/>
    </location>
</feature>
<dbReference type="Pfam" id="PF11250">
    <property type="entry name" value="FAF"/>
    <property type="match status" value="1"/>
</dbReference>
<dbReference type="OMA" id="HEYSKRY"/>
<organism evidence="5 6">
    <name type="scientific">Rosa chinensis</name>
    <name type="common">China rose</name>
    <dbReference type="NCBI Taxonomy" id="74649"/>
    <lineage>
        <taxon>Eukaryota</taxon>
        <taxon>Viridiplantae</taxon>
        <taxon>Streptophyta</taxon>
        <taxon>Embryophyta</taxon>
        <taxon>Tracheophyta</taxon>
        <taxon>Spermatophyta</taxon>
        <taxon>Magnoliopsida</taxon>
        <taxon>eudicotyledons</taxon>
        <taxon>Gunneridae</taxon>
        <taxon>Pentapetalae</taxon>
        <taxon>rosids</taxon>
        <taxon>fabids</taxon>
        <taxon>Rosales</taxon>
        <taxon>Rosaceae</taxon>
        <taxon>Rosoideae</taxon>
        <taxon>Rosoideae incertae sedis</taxon>
        <taxon>Rosa</taxon>
    </lineage>
</organism>
<evidence type="ECO:0000256" key="1">
    <source>
        <dbReference type="ARBA" id="ARBA00008690"/>
    </source>
</evidence>
<dbReference type="InterPro" id="IPR021410">
    <property type="entry name" value="FAF"/>
</dbReference>
<accession>A0A2P6QE28</accession>
<comment type="caution">
    <text evidence="5">The sequence shown here is derived from an EMBL/GenBank/DDBJ whole genome shotgun (WGS) entry which is preliminary data.</text>
</comment>